<keyword evidence="6" id="KW-0472">Membrane</keyword>
<sequence>MRSGLRGLWRLARVLGWVLRGLAIVLCRFPGLDAAGRRAEVQRWSARVLQSLGIALRVEGRLRTGAKLLVANHISWLDIVAINAVHPSRFVSKAQVRHWPLLNRLVDAADTLYLERERRRDALRVVHQVAEALKAGDTVAVFPEGTTSDGTTLLPFHANLLQAAIATQTPVQPVALRYADRHHPVSPAAAYVGDTTLLASVWRVACANGLEVSVAVLPARGARHMDRRALARLVRADIAGALQMPALEHGPAEEALAGP</sequence>
<keyword evidence="5" id="KW-0443">Lipid metabolism</keyword>
<evidence type="ECO:0000256" key="5">
    <source>
        <dbReference type="ARBA" id="ARBA00023098"/>
    </source>
</evidence>
<evidence type="ECO:0000259" key="8">
    <source>
        <dbReference type="SMART" id="SM00563"/>
    </source>
</evidence>
<comment type="subcellular location">
    <subcellularLocation>
        <location evidence="1">Membrane</location>
    </subcellularLocation>
</comment>
<evidence type="ECO:0000313" key="10">
    <source>
        <dbReference type="Proteomes" id="UP001163266"/>
    </source>
</evidence>
<dbReference type="Pfam" id="PF01553">
    <property type="entry name" value="Acyltransferase"/>
    <property type="match status" value="1"/>
</dbReference>
<dbReference type="SMART" id="SM00563">
    <property type="entry name" value="PlsC"/>
    <property type="match status" value="1"/>
</dbReference>
<dbReference type="PANTHER" id="PTHR23063:SF52">
    <property type="entry name" value="LYSOPHOSPHATIDYLCHOLINE ACYLTRANSFERASE"/>
    <property type="match status" value="1"/>
</dbReference>
<dbReference type="CDD" id="cd07989">
    <property type="entry name" value="LPLAT_AGPAT-like"/>
    <property type="match status" value="1"/>
</dbReference>
<evidence type="ECO:0000256" key="1">
    <source>
        <dbReference type="ARBA" id="ARBA00004370"/>
    </source>
</evidence>
<dbReference type="EMBL" id="CP110257">
    <property type="protein sequence ID" value="UZD55566.1"/>
    <property type="molecule type" value="Genomic_DNA"/>
</dbReference>
<evidence type="ECO:0000256" key="7">
    <source>
        <dbReference type="ARBA" id="ARBA00023315"/>
    </source>
</evidence>
<proteinExistence type="predicted"/>
<evidence type="ECO:0000256" key="3">
    <source>
        <dbReference type="ARBA" id="ARBA00022692"/>
    </source>
</evidence>
<keyword evidence="4" id="KW-1133">Transmembrane helix</keyword>
<evidence type="ECO:0000256" key="6">
    <source>
        <dbReference type="ARBA" id="ARBA00023136"/>
    </source>
</evidence>
<feature type="domain" description="Phospholipid/glycerol acyltransferase" evidence="8">
    <location>
        <begin position="67"/>
        <end position="179"/>
    </location>
</feature>
<dbReference type="Proteomes" id="UP001163266">
    <property type="component" value="Chromosome"/>
</dbReference>
<protein>
    <submittedName>
        <fullName evidence="9">1-acyl-sn-glycerol-3-phosphate acyltransferase</fullName>
    </submittedName>
</protein>
<keyword evidence="10" id="KW-1185">Reference proteome</keyword>
<keyword evidence="3" id="KW-0812">Transmembrane</keyword>
<dbReference type="GO" id="GO:0016746">
    <property type="term" value="F:acyltransferase activity"/>
    <property type="evidence" value="ECO:0007669"/>
    <property type="project" value="UniProtKB-KW"/>
</dbReference>
<gene>
    <name evidence="9" type="ORF">OMP39_02965</name>
</gene>
<dbReference type="SUPFAM" id="SSF69593">
    <property type="entry name" value="Glycerol-3-phosphate (1)-acyltransferase"/>
    <property type="match status" value="1"/>
</dbReference>
<name>A0ABY6MUA7_9BURK</name>
<accession>A0ABY6MUA7</accession>
<dbReference type="PANTHER" id="PTHR23063">
    <property type="entry name" value="PHOSPHOLIPID ACYLTRANSFERASE"/>
    <property type="match status" value="1"/>
</dbReference>
<evidence type="ECO:0000256" key="2">
    <source>
        <dbReference type="ARBA" id="ARBA00022679"/>
    </source>
</evidence>
<keyword evidence="2" id="KW-0808">Transferase</keyword>
<dbReference type="InterPro" id="IPR002123">
    <property type="entry name" value="Plipid/glycerol_acylTrfase"/>
</dbReference>
<dbReference type="RefSeq" id="WP_264893320.1">
    <property type="nucleotide sequence ID" value="NZ_CP110257.1"/>
</dbReference>
<evidence type="ECO:0000256" key="4">
    <source>
        <dbReference type="ARBA" id="ARBA00022989"/>
    </source>
</evidence>
<reference evidence="9" key="1">
    <citation type="submission" date="2022-10" db="EMBL/GenBank/DDBJ databases">
        <title>Complete genome sequence of Schlegelella aquatica LMG 23380.</title>
        <authorList>
            <person name="Musilova J."/>
            <person name="Kourilova X."/>
            <person name="Bezdicek M."/>
            <person name="Hermankova K."/>
            <person name="Obruca S."/>
            <person name="Sedlar K."/>
        </authorList>
    </citation>
    <scope>NUCLEOTIDE SEQUENCE</scope>
    <source>
        <strain evidence="9">LMG 23380</strain>
    </source>
</reference>
<organism evidence="9 10">
    <name type="scientific">Caldimonas aquatica</name>
    <dbReference type="NCBI Taxonomy" id="376175"/>
    <lineage>
        <taxon>Bacteria</taxon>
        <taxon>Pseudomonadati</taxon>
        <taxon>Pseudomonadota</taxon>
        <taxon>Betaproteobacteria</taxon>
        <taxon>Burkholderiales</taxon>
        <taxon>Sphaerotilaceae</taxon>
        <taxon>Caldimonas</taxon>
    </lineage>
</organism>
<evidence type="ECO:0000313" key="9">
    <source>
        <dbReference type="EMBL" id="UZD55566.1"/>
    </source>
</evidence>
<keyword evidence="7 9" id="KW-0012">Acyltransferase</keyword>